<keyword evidence="2" id="KW-0433">Leucine-rich repeat</keyword>
<keyword evidence="3" id="KW-0677">Repeat</keyword>
<dbReference type="Pfam" id="PF12799">
    <property type="entry name" value="LRR_4"/>
    <property type="match status" value="1"/>
</dbReference>
<reference evidence="4" key="2">
    <citation type="submission" date="2020-11" db="EMBL/GenBank/DDBJ databases">
        <authorList>
            <person name="Cecchin M."/>
            <person name="Marcolungo L."/>
            <person name="Rossato M."/>
            <person name="Girolomoni L."/>
            <person name="Cosentino E."/>
            <person name="Cuine S."/>
            <person name="Li-Beisson Y."/>
            <person name="Delledonne M."/>
            <person name="Ballottari M."/>
        </authorList>
    </citation>
    <scope>NUCLEOTIDE SEQUENCE</scope>
    <source>
        <strain evidence="4">211/11P</strain>
        <tissue evidence="4">Whole cell</tissue>
    </source>
</reference>
<dbReference type="InterPro" id="IPR032675">
    <property type="entry name" value="LRR_dom_sf"/>
</dbReference>
<reference evidence="4" key="1">
    <citation type="journal article" date="2019" name="Plant J.">
        <title>Chlorella vulgaris genome assembly and annotation reveals the molecular basis for metabolic acclimation to high light conditions.</title>
        <authorList>
            <person name="Cecchin M."/>
            <person name="Marcolungo L."/>
            <person name="Rossato M."/>
            <person name="Girolomoni L."/>
            <person name="Cosentino E."/>
            <person name="Cuine S."/>
            <person name="Li-Beisson Y."/>
            <person name="Delledonne M."/>
            <person name="Ballottari M."/>
        </authorList>
    </citation>
    <scope>NUCLEOTIDE SEQUENCE</scope>
    <source>
        <strain evidence="4">211/11P</strain>
    </source>
</reference>
<proteinExistence type="predicted"/>
<protein>
    <submittedName>
        <fullName evidence="4">Uncharacterized protein</fullName>
    </submittedName>
</protein>
<organism evidence="4 5">
    <name type="scientific">Chlorella vulgaris</name>
    <name type="common">Green alga</name>
    <dbReference type="NCBI Taxonomy" id="3077"/>
    <lineage>
        <taxon>Eukaryota</taxon>
        <taxon>Viridiplantae</taxon>
        <taxon>Chlorophyta</taxon>
        <taxon>core chlorophytes</taxon>
        <taxon>Trebouxiophyceae</taxon>
        <taxon>Chlorellales</taxon>
        <taxon>Chlorellaceae</taxon>
        <taxon>Chlorella clade</taxon>
        <taxon>Chlorella</taxon>
    </lineage>
</organism>
<evidence type="ECO:0000256" key="1">
    <source>
        <dbReference type="ARBA" id="ARBA00004430"/>
    </source>
</evidence>
<dbReference type="SUPFAM" id="SSF52058">
    <property type="entry name" value="L domain-like"/>
    <property type="match status" value="1"/>
</dbReference>
<evidence type="ECO:0000313" key="4">
    <source>
        <dbReference type="EMBL" id="KAI3424446.1"/>
    </source>
</evidence>
<evidence type="ECO:0000256" key="3">
    <source>
        <dbReference type="ARBA" id="ARBA00022737"/>
    </source>
</evidence>
<dbReference type="Proteomes" id="UP001055712">
    <property type="component" value="Unassembled WGS sequence"/>
</dbReference>
<evidence type="ECO:0000256" key="2">
    <source>
        <dbReference type="ARBA" id="ARBA00022614"/>
    </source>
</evidence>
<evidence type="ECO:0000313" key="5">
    <source>
        <dbReference type="Proteomes" id="UP001055712"/>
    </source>
</evidence>
<dbReference type="OrthoDB" id="120976at2759"/>
<dbReference type="EMBL" id="SIDB01000013">
    <property type="protein sequence ID" value="KAI3424446.1"/>
    <property type="molecule type" value="Genomic_DNA"/>
</dbReference>
<dbReference type="InterPro" id="IPR025875">
    <property type="entry name" value="Leu-rich_rpt_4"/>
</dbReference>
<accession>A0A9D4TFX7</accession>
<dbReference type="AlphaFoldDB" id="A0A9D4TFX7"/>
<gene>
    <name evidence="4" type="ORF">D9Q98_009998</name>
</gene>
<name>A0A9D4TFX7_CHLVU</name>
<dbReference type="GO" id="GO:0005930">
    <property type="term" value="C:axoneme"/>
    <property type="evidence" value="ECO:0007669"/>
    <property type="project" value="UniProtKB-SubCell"/>
</dbReference>
<comment type="caution">
    <text evidence="4">The sequence shown here is derived from an EMBL/GenBank/DDBJ whole genome shotgun (WGS) entry which is preliminary data.</text>
</comment>
<comment type="subcellular location">
    <subcellularLocation>
        <location evidence="1">Cytoplasm</location>
        <location evidence="1">Cytoskeleton</location>
        <location evidence="1">Cilium axoneme</location>
    </subcellularLocation>
</comment>
<dbReference type="Gene3D" id="3.80.10.10">
    <property type="entry name" value="Ribonuclease Inhibitor"/>
    <property type="match status" value="1"/>
</dbReference>
<keyword evidence="5" id="KW-1185">Reference proteome</keyword>
<sequence>MLTALTRLDLSGNSKLAGGWQHLQPLTRLQHLDLSHCNLTAIPLQVSALTDLTRLALSCNELDYPQTGWQHLQPLMRLQDLYLEAVLLSEEQVSLALAFLPQLHMQLHFAEWWA</sequence>